<comment type="caution">
    <text evidence="1">The sequence shown here is derived from an EMBL/GenBank/DDBJ whole genome shotgun (WGS) entry which is preliminary data.</text>
</comment>
<organism evidence="1 2">
    <name type="scientific">Actinomycetospora flava</name>
    <dbReference type="NCBI Taxonomy" id="3129232"/>
    <lineage>
        <taxon>Bacteria</taxon>
        <taxon>Bacillati</taxon>
        <taxon>Actinomycetota</taxon>
        <taxon>Actinomycetes</taxon>
        <taxon>Pseudonocardiales</taxon>
        <taxon>Pseudonocardiaceae</taxon>
        <taxon>Actinomycetospora</taxon>
    </lineage>
</organism>
<accession>A0ABU8MFY2</accession>
<dbReference type="Proteomes" id="UP001369736">
    <property type="component" value="Unassembled WGS sequence"/>
</dbReference>
<dbReference type="EMBL" id="JBBEGM010000034">
    <property type="protein sequence ID" value="MEJ2866111.1"/>
    <property type="molecule type" value="Genomic_DNA"/>
</dbReference>
<reference evidence="1 2" key="1">
    <citation type="submission" date="2024-03" db="EMBL/GenBank/DDBJ databases">
        <title>Actinomycetospora sp. OC33-EN07, a novel actinomycete isolated from wild orchid (Aerides multiflora).</title>
        <authorList>
            <person name="Suriyachadkun C."/>
        </authorList>
    </citation>
    <scope>NUCLEOTIDE SEQUENCE [LARGE SCALE GENOMIC DNA]</scope>
    <source>
        <strain evidence="1 2">OC33-EN07</strain>
    </source>
</reference>
<evidence type="ECO:0000313" key="1">
    <source>
        <dbReference type="EMBL" id="MEJ2866111.1"/>
    </source>
</evidence>
<gene>
    <name evidence="1" type="ORF">WCD58_33525</name>
</gene>
<evidence type="ECO:0000313" key="2">
    <source>
        <dbReference type="Proteomes" id="UP001369736"/>
    </source>
</evidence>
<sequence length="82" mass="8897">MAYEVDVASVREALEVLPREALVALAEVLDVLELAPWSGDPLVDRNPDGAVRTMSFGGTGLLTYVVVEHLGRVDLLQVHWVG</sequence>
<protein>
    <recommendedName>
        <fullName evidence="3">mRNA-degrading endonuclease RelE of RelBE toxin-antitoxin system</fullName>
    </recommendedName>
</protein>
<evidence type="ECO:0008006" key="3">
    <source>
        <dbReference type="Google" id="ProtNLM"/>
    </source>
</evidence>
<dbReference type="RefSeq" id="WP_337707487.1">
    <property type="nucleotide sequence ID" value="NZ_JBBEGM010000034.1"/>
</dbReference>
<name>A0ABU8MFY2_9PSEU</name>
<proteinExistence type="predicted"/>
<keyword evidence="2" id="KW-1185">Reference proteome</keyword>